<name>A0ABQ8QXM8_FUSEQ</name>
<evidence type="ECO:0000313" key="1">
    <source>
        <dbReference type="EMBL" id="KAJ4113294.1"/>
    </source>
</evidence>
<proteinExistence type="predicted"/>
<organism evidence="1 2">
    <name type="scientific">Fusarium equiseti</name>
    <name type="common">Fusarium scirpi</name>
    <dbReference type="NCBI Taxonomy" id="61235"/>
    <lineage>
        <taxon>Eukaryota</taxon>
        <taxon>Fungi</taxon>
        <taxon>Dikarya</taxon>
        <taxon>Ascomycota</taxon>
        <taxon>Pezizomycotina</taxon>
        <taxon>Sordariomycetes</taxon>
        <taxon>Hypocreomycetidae</taxon>
        <taxon>Hypocreales</taxon>
        <taxon>Nectriaceae</taxon>
        <taxon>Fusarium</taxon>
        <taxon>Fusarium incarnatum-equiseti species complex</taxon>
    </lineage>
</organism>
<reference evidence="1" key="1">
    <citation type="submission" date="2022-09" db="EMBL/GenBank/DDBJ databases">
        <title>Fusarium specimens isolated from Avocado Roots.</title>
        <authorList>
            <person name="Stajich J."/>
            <person name="Roper C."/>
            <person name="Heimlech-Rivalta G."/>
        </authorList>
    </citation>
    <scope>NUCLEOTIDE SEQUENCE</scope>
    <source>
        <strain evidence="1">CF00095</strain>
    </source>
</reference>
<dbReference type="Proteomes" id="UP001152024">
    <property type="component" value="Unassembled WGS sequence"/>
</dbReference>
<keyword evidence="2" id="KW-1185">Reference proteome</keyword>
<gene>
    <name evidence="1" type="ORF">NW768_011577</name>
</gene>
<evidence type="ECO:0000313" key="2">
    <source>
        <dbReference type="Proteomes" id="UP001152024"/>
    </source>
</evidence>
<dbReference type="EMBL" id="JAOQBH010000030">
    <property type="protein sequence ID" value="KAJ4113294.1"/>
    <property type="molecule type" value="Genomic_DNA"/>
</dbReference>
<protein>
    <submittedName>
        <fullName evidence="1">Uncharacterized protein</fullName>
    </submittedName>
</protein>
<sequence>MSQDIRHFHDIHGSDVYAPSRILLSRRPTVGTQDIQPSFDCLIVVLHSIYQHCIVGTDSPPDWLAKAEEKNPILGYAWLMFSHGAREDSLAWRRKVFKAVFSFGPSFENFCTSSLMNETFWSQDEFRLSRNFHSIETGDIVEGSADDIARASILEFDHAMNPSLTLDKVVEKSFGVISFKGQDVASIPSNPWIVRLQYKPALNASERLDINGLKLLYLPVWEQLMSQTNEGYREVGKAPYFLMAVVRLRDGDHQEEFVRTYNSYGANILADDDPEHPVNNTWSVKDSPGSYMLFYGLKTFVDLEDPMQFPEVGTPMIPPERAWVSDLV</sequence>
<comment type="caution">
    <text evidence="1">The sequence shown here is derived from an EMBL/GenBank/DDBJ whole genome shotgun (WGS) entry which is preliminary data.</text>
</comment>
<accession>A0ABQ8QXM8</accession>